<evidence type="ECO:0000256" key="2">
    <source>
        <dbReference type="SAM" id="Phobius"/>
    </source>
</evidence>
<dbReference type="eggNOG" id="ENOG5033V3R">
    <property type="taxonomic scope" value="Bacteria"/>
</dbReference>
<dbReference type="AlphaFoldDB" id="E2PXK5"/>
<dbReference type="Pfam" id="PF19803">
    <property type="entry name" value="DUF6286"/>
    <property type="match status" value="1"/>
</dbReference>
<dbReference type="GeneID" id="93732291"/>
<feature type="domain" description="DUF6286" evidence="3">
    <location>
        <begin position="105"/>
        <end position="208"/>
    </location>
</feature>
<protein>
    <recommendedName>
        <fullName evidence="3">DUF6286 domain-containing protein</fullName>
    </recommendedName>
</protein>
<evidence type="ECO:0000313" key="4">
    <source>
        <dbReference type="EMBL" id="EFG06127.1"/>
    </source>
</evidence>
<keyword evidence="2" id="KW-1133">Transmembrane helix</keyword>
<keyword evidence="5" id="KW-1185">Reference proteome</keyword>
<organism evidence="4 5">
    <name type="scientific">Streptomyces clavuligerus</name>
    <dbReference type="NCBI Taxonomy" id="1901"/>
    <lineage>
        <taxon>Bacteria</taxon>
        <taxon>Bacillati</taxon>
        <taxon>Actinomycetota</taxon>
        <taxon>Actinomycetes</taxon>
        <taxon>Kitasatosporales</taxon>
        <taxon>Streptomycetaceae</taxon>
        <taxon>Streptomyces</taxon>
    </lineage>
</organism>
<dbReference type="KEGG" id="sclf:BB341_22765"/>
<proteinExistence type="predicted"/>
<name>E2PXK5_STRCL</name>
<evidence type="ECO:0000259" key="3">
    <source>
        <dbReference type="Pfam" id="PF19803"/>
    </source>
</evidence>
<feature type="transmembrane region" description="Helical" evidence="2">
    <location>
        <begin position="48"/>
        <end position="69"/>
    </location>
</feature>
<dbReference type="Proteomes" id="UP000002357">
    <property type="component" value="Chromosome"/>
</dbReference>
<keyword evidence="2" id="KW-0472">Membrane</keyword>
<feature type="region of interest" description="Disordered" evidence="1">
    <location>
        <begin position="1"/>
        <end position="30"/>
    </location>
</feature>
<accession>E2PXK5</accession>
<dbReference type="EMBL" id="CM000913">
    <property type="protein sequence ID" value="EFG06127.1"/>
    <property type="molecule type" value="Genomic_DNA"/>
</dbReference>
<keyword evidence="2" id="KW-0812">Transmembrane</keyword>
<reference evidence="4 5" key="1">
    <citation type="journal article" date="2010" name="Genome Biol. Evol.">
        <title>The sequence of a 1.8-mb bacterial linear plasmid reveals a rich evolutionary reservoir of secondary metabolic pathways.</title>
        <authorList>
            <person name="Medema M.H."/>
            <person name="Trefzer A."/>
            <person name="Kovalchuk A."/>
            <person name="van den Berg M."/>
            <person name="Mueller U."/>
            <person name="Heijne W."/>
            <person name="Wu L."/>
            <person name="Alam M.T."/>
            <person name="Ronning C.M."/>
            <person name="Nierman W.C."/>
            <person name="Bovenberg R.A.L."/>
            <person name="Breitling R."/>
            <person name="Takano E."/>
        </authorList>
    </citation>
    <scope>NUCLEOTIDE SEQUENCE [LARGE SCALE GENOMIC DNA]</scope>
    <source>
        <strain evidence="5">ATCC 27064 / DSM 738 / JCM 4710 / NBRC 13307 / NCIMB 12785 / NRRL 3585 / VKM Ac-602</strain>
    </source>
</reference>
<dbReference type="InterPro" id="IPR046253">
    <property type="entry name" value="DUF6286"/>
</dbReference>
<dbReference type="OrthoDB" id="4350534at2"/>
<evidence type="ECO:0000313" key="5">
    <source>
        <dbReference type="Proteomes" id="UP000002357"/>
    </source>
</evidence>
<feature type="transmembrane region" description="Helical" evidence="2">
    <location>
        <begin position="95"/>
        <end position="116"/>
    </location>
</feature>
<sequence>MTPQQRPTAQPGAPTAPPPPSTERPDPFLVRNRRTGTGRFWSVRRLPAALLAAVVLGGAGVLLYDIAAVRAGRPAMEWRRVAVAQLARRRLDEPWVLTGAAVLAAVGLWLIVLAVTPGLRRLLTMRRDGGPVRAGLERTAAALVLRDRAMEVPGVRSVRVRVGRSRARVRALAHFRDLDEVRADLDSALDAAVAELGLVKELSRSVRVSRPPVRKT</sequence>
<dbReference type="STRING" id="1901.BB341_22765"/>
<gene>
    <name evidence="4" type="ORF">SCLAV_1049</name>
</gene>
<evidence type="ECO:0000256" key="1">
    <source>
        <dbReference type="SAM" id="MobiDB-lite"/>
    </source>
</evidence>
<feature type="compositionally biased region" description="Low complexity" evidence="1">
    <location>
        <begin position="1"/>
        <end position="13"/>
    </location>
</feature>
<dbReference type="RefSeq" id="WP_003959994.1">
    <property type="nucleotide sequence ID" value="NZ_CM000913.1"/>
</dbReference>